<dbReference type="eggNOG" id="ENOG502SEET">
    <property type="taxonomic scope" value="Eukaryota"/>
</dbReference>
<dbReference type="OrthoDB" id="4085524at2759"/>
<feature type="compositionally biased region" description="Low complexity" evidence="2">
    <location>
        <begin position="17"/>
        <end position="35"/>
    </location>
</feature>
<feature type="compositionally biased region" description="Polar residues" evidence="2">
    <location>
        <begin position="516"/>
        <end position="526"/>
    </location>
</feature>
<feature type="compositionally biased region" description="Polar residues" evidence="2">
    <location>
        <begin position="52"/>
        <end position="66"/>
    </location>
</feature>
<dbReference type="InParanoid" id="G3AED5"/>
<dbReference type="EMBL" id="GL996499">
    <property type="protein sequence ID" value="EGW35723.1"/>
    <property type="molecule type" value="Genomic_DNA"/>
</dbReference>
<feature type="region of interest" description="Disordered" evidence="2">
    <location>
        <begin position="1"/>
        <end position="127"/>
    </location>
</feature>
<dbReference type="Proteomes" id="UP000000709">
    <property type="component" value="Unassembled WGS sequence"/>
</dbReference>
<dbReference type="AlphaFoldDB" id="G3AED5"/>
<evidence type="ECO:0000256" key="1">
    <source>
        <dbReference type="SAM" id="Coils"/>
    </source>
</evidence>
<feature type="compositionally biased region" description="Low complexity" evidence="2">
    <location>
        <begin position="765"/>
        <end position="776"/>
    </location>
</feature>
<dbReference type="KEGG" id="spaa:SPAPADRAFT_48691"/>
<evidence type="ECO:0000256" key="2">
    <source>
        <dbReference type="SAM" id="MobiDB-lite"/>
    </source>
</evidence>
<evidence type="ECO:0000313" key="3">
    <source>
        <dbReference type="EMBL" id="EGW35723.1"/>
    </source>
</evidence>
<name>G3AED5_SPAPN</name>
<dbReference type="STRING" id="619300.G3AED5"/>
<dbReference type="OMA" id="FNDSYLD"/>
<sequence>MFRRKTRSTHTTAYTGVNQPAPANNQPNSSAVAAALTIGNSLKTTAVKPITQKPTPKSTQSATAPPTKTYGGSLFKRGSRASIGSMQSSQSQQPQQPPHTPHPFRRFSSGSTVTNSSAYSPTKVHDIDDSFTDSYIDNITDESTRVYLKNQQNLKDLKLEHKPAKGAAVPKKTSSTTTTANVTPKMVKKYIPTPNGIKIVEVPQETYDKEVARCNSMRGSGFSRSSSLRNVSKHVKPIPRSSSLSNVTTARKVAPKRSVSAITPPTNLESMTEVVDLEDKLGKSDEMIEQQRKLDLLQKQIDEEKKLAHELEIKKQEYESLKAKRVQEEQSLNKAIEKEISMDNVEESTTIIQHAEEEETNGEVLEHPEQETNGDVLDHSSVVENTEHALIIEKPELSAVDTLSEHDEETQAVHQETPVPPPVVISESADSNNFPSLDPGVNELGIISQYGNFRSNELLAIASQDSKTKEEEAPPTIEMPAPENYLQDEQAPHEPNNDNHVEPRDLIAPPHHDNASSKSSVYSNESPVRKPIKSAMKNSTSSLPSQGLAQVLAQPQTSAPPPAAKPKSIVKPNPAQQAYLSLTTAENTRMNSKLSHSDLNGASAYPQFHNQKSQVPPQKRLSHQSLRNSQPQPTQLSQQSLRKSPPPPAHQIRTLRPNSMPMEPQGMASRQFRHTPVSNAGHTIVQPIPPHPTTAPGYTSPSKARAQELYAKAQARPKSVFKPTAQEATKTQNKEKAISNRNTRMTLRDPMAPSATQSHGSKPLDSSVDTTPTSDSGNRRRKFKSRFVDSDDEDGPVRHAGNFFSSRFNDSDDEHLQPPVTVLQDVRDVEVAPAAAAAAKEKKKFGKLRKLFGTKRGS</sequence>
<dbReference type="GeneID" id="18871256"/>
<feature type="compositionally biased region" description="Low complexity" evidence="2">
    <location>
        <begin position="218"/>
        <end position="227"/>
    </location>
</feature>
<feature type="compositionally biased region" description="Polar residues" evidence="2">
    <location>
        <begin position="574"/>
        <end position="600"/>
    </location>
</feature>
<feature type="compositionally biased region" description="Polar residues" evidence="2">
    <location>
        <begin position="536"/>
        <end position="548"/>
    </location>
</feature>
<dbReference type="RefSeq" id="XP_007373135.1">
    <property type="nucleotide sequence ID" value="XM_007373073.1"/>
</dbReference>
<feature type="compositionally biased region" description="Low complexity" evidence="2">
    <location>
        <begin position="629"/>
        <end position="641"/>
    </location>
</feature>
<feature type="compositionally biased region" description="Basic and acidic residues" evidence="2">
    <location>
        <begin position="490"/>
        <end position="515"/>
    </location>
</feature>
<accession>G3AED5</accession>
<feature type="compositionally biased region" description="Polar residues" evidence="2">
    <location>
        <begin position="108"/>
        <end position="120"/>
    </location>
</feature>
<reference evidence="3 4" key="1">
    <citation type="journal article" date="2011" name="Proc. Natl. Acad. Sci. U.S.A.">
        <title>Comparative genomics of xylose-fermenting fungi for enhanced biofuel production.</title>
        <authorList>
            <person name="Wohlbach D.J."/>
            <person name="Kuo A."/>
            <person name="Sato T.K."/>
            <person name="Potts K.M."/>
            <person name="Salamov A.A."/>
            <person name="LaButti K.M."/>
            <person name="Sun H."/>
            <person name="Clum A."/>
            <person name="Pangilinan J.L."/>
            <person name="Lindquist E.A."/>
            <person name="Lucas S."/>
            <person name="Lapidus A."/>
            <person name="Jin M."/>
            <person name="Gunawan C."/>
            <person name="Balan V."/>
            <person name="Dale B.E."/>
            <person name="Jeffries T.W."/>
            <person name="Zinkel R."/>
            <person name="Barry K.W."/>
            <person name="Grigoriev I.V."/>
            <person name="Gasch A.P."/>
        </authorList>
    </citation>
    <scope>NUCLEOTIDE SEQUENCE [LARGE SCALE GENOMIC DNA]</scope>
    <source>
        <strain evidence="4">NRRL Y-27907 / 11-Y1</strain>
    </source>
</reference>
<organism evidence="4">
    <name type="scientific">Spathaspora passalidarum (strain NRRL Y-27907 / 11-Y1)</name>
    <dbReference type="NCBI Taxonomy" id="619300"/>
    <lineage>
        <taxon>Eukaryota</taxon>
        <taxon>Fungi</taxon>
        <taxon>Dikarya</taxon>
        <taxon>Ascomycota</taxon>
        <taxon>Saccharomycotina</taxon>
        <taxon>Pichiomycetes</taxon>
        <taxon>Debaryomycetaceae</taxon>
        <taxon>Spathaspora</taxon>
    </lineage>
</organism>
<dbReference type="FunCoup" id="G3AED5">
    <property type="interactions" value="79"/>
</dbReference>
<keyword evidence="4" id="KW-1185">Reference proteome</keyword>
<protein>
    <submittedName>
        <fullName evidence="3">Uncharacterized protein</fullName>
    </submittedName>
</protein>
<feature type="region of interest" description="Disordered" evidence="2">
    <location>
        <begin position="464"/>
        <end position="669"/>
    </location>
</feature>
<keyword evidence="1" id="KW-0175">Coiled coil</keyword>
<dbReference type="HOGENOM" id="CLU_328171_0_0_1"/>
<evidence type="ECO:0000313" key="4">
    <source>
        <dbReference type="Proteomes" id="UP000000709"/>
    </source>
</evidence>
<proteinExistence type="predicted"/>
<feature type="region of interest" description="Disordered" evidence="2">
    <location>
        <begin position="218"/>
        <end position="244"/>
    </location>
</feature>
<gene>
    <name evidence="3" type="ORF">SPAPADRAFT_48691</name>
</gene>
<feature type="region of interest" description="Disordered" evidence="2">
    <location>
        <begin position="714"/>
        <end position="816"/>
    </location>
</feature>
<feature type="coiled-coil region" evidence="1">
    <location>
        <begin position="287"/>
        <end position="338"/>
    </location>
</feature>